<evidence type="ECO:0000313" key="1">
    <source>
        <dbReference type="EMBL" id="KAH3702410.1"/>
    </source>
</evidence>
<sequence length="67" mass="7423">MVVVTDSASGCRRRSYSRFIVDRCCEASDLTVSFDNSIVNMAVNLRFVLTNVRILPLDVVALKAVKS</sequence>
<gene>
    <name evidence="1" type="ORF">DPMN_077427</name>
</gene>
<keyword evidence="2" id="KW-1185">Reference proteome</keyword>
<dbReference type="Proteomes" id="UP000828390">
    <property type="component" value="Unassembled WGS sequence"/>
</dbReference>
<reference evidence="1" key="1">
    <citation type="journal article" date="2019" name="bioRxiv">
        <title>The Genome of the Zebra Mussel, Dreissena polymorpha: A Resource for Invasive Species Research.</title>
        <authorList>
            <person name="McCartney M.A."/>
            <person name="Auch B."/>
            <person name="Kono T."/>
            <person name="Mallez S."/>
            <person name="Zhang Y."/>
            <person name="Obille A."/>
            <person name="Becker A."/>
            <person name="Abrahante J.E."/>
            <person name="Garbe J."/>
            <person name="Badalamenti J.P."/>
            <person name="Herman A."/>
            <person name="Mangelson H."/>
            <person name="Liachko I."/>
            <person name="Sullivan S."/>
            <person name="Sone E.D."/>
            <person name="Koren S."/>
            <person name="Silverstein K.A.T."/>
            <person name="Beckman K.B."/>
            <person name="Gohl D.M."/>
        </authorList>
    </citation>
    <scope>NUCLEOTIDE SEQUENCE</scope>
    <source>
        <strain evidence="1">Duluth1</strain>
        <tissue evidence="1">Whole animal</tissue>
    </source>
</reference>
<organism evidence="1 2">
    <name type="scientific">Dreissena polymorpha</name>
    <name type="common">Zebra mussel</name>
    <name type="synonym">Mytilus polymorpha</name>
    <dbReference type="NCBI Taxonomy" id="45954"/>
    <lineage>
        <taxon>Eukaryota</taxon>
        <taxon>Metazoa</taxon>
        <taxon>Spiralia</taxon>
        <taxon>Lophotrochozoa</taxon>
        <taxon>Mollusca</taxon>
        <taxon>Bivalvia</taxon>
        <taxon>Autobranchia</taxon>
        <taxon>Heteroconchia</taxon>
        <taxon>Euheterodonta</taxon>
        <taxon>Imparidentia</taxon>
        <taxon>Neoheterodontei</taxon>
        <taxon>Myida</taxon>
        <taxon>Dreissenoidea</taxon>
        <taxon>Dreissenidae</taxon>
        <taxon>Dreissena</taxon>
    </lineage>
</organism>
<dbReference type="EMBL" id="JAIWYP010000015">
    <property type="protein sequence ID" value="KAH3702410.1"/>
    <property type="molecule type" value="Genomic_DNA"/>
</dbReference>
<comment type="caution">
    <text evidence="1">The sequence shown here is derived from an EMBL/GenBank/DDBJ whole genome shotgun (WGS) entry which is preliminary data.</text>
</comment>
<accession>A0A9D3YP86</accession>
<reference evidence="1" key="2">
    <citation type="submission" date="2020-11" db="EMBL/GenBank/DDBJ databases">
        <authorList>
            <person name="McCartney M.A."/>
            <person name="Auch B."/>
            <person name="Kono T."/>
            <person name="Mallez S."/>
            <person name="Becker A."/>
            <person name="Gohl D.M."/>
            <person name="Silverstein K.A.T."/>
            <person name="Koren S."/>
            <person name="Bechman K.B."/>
            <person name="Herman A."/>
            <person name="Abrahante J.E."/>
            <person name="Garbe J."/>
        </authorList>
    </citation>
    <scope>NUCLEOTIDE SEQUENCE</scope>
    <source>
        <strain evidence="1">Duluth1</strain>
        <tissue evidence="1">Whole animal</tissue>
    </source>
</reference>
<proteinExistence type="predicted"/>
<protein>
    <submittedName>
        <fullName evidence="1">Uncharacterized protein</fullName>
    </submittedName>
</protein>
<dbReference type="AlphaFoldDB" id="A0A9D3YP86"/>
<name>A0A9D3YP86_DREPO</name>
<evidence type="ECO:0000313" key="2">
    <source>
        <dbReference type="Proteomes" id="UP000828390"/>
    </source>
</evidence>